<evidence type="ECO:0000313" key="4">
    <source>
        <dbReference type="Proteomes" id="UP000038750"/>
    </source>
</evidence>
<dbReference type="EMBL" id="CP046294">
    <property type="protein sequence ID" value="QGR70824.1"/>
    <property type="molecule type" value="Genomic_DNA"/>
</dbReference>
<accession>A0A0T9LVB8</accession>
<dbReference type="Pfam" id="PF12697">
    <property type="entry name" value="Abhydrolase_6"/>
    <property type="match status" value="1"/>
</dbReference>
<dbReference type="GeneID" id="58046772"/>
<dbReference type="InterPro" id="IPR052897">
    <property type="entry name" value="Sec-Metab_Biosynth_Hydrolase"/>
</dbReference>
<dbReference type="Proteomes" id="UP000424966">
    <property type="component" value="Chromosome"/>
</dbReference>
<reference evidence="2 4" key="1">
    <citation type="submission" date="2015-03" db="EMBL/GenBank/DDBJ databases">
        <authorList>
            <person name="Murphy D."/>
        </authorList>
    </citation>
    <scope>NUCLEOTIDE SEQUENCE [LARGE SCALE GENOMIC DNA]</scope>
    <source>
        <strain evidence="2 4">BR165/97</strain>
    </source>
</reference>
<evidence type="ECO:0000259" key="1">
    <source>
        <dbReference type="Pfam" id="PF12697"/>
    </source>
</evidence>
<keyword evidence="3" id="KW-0378">Hydrolase</keyword>
<organism evidence="2 4">
    <name type="scientific">Yersinia intermedia</name>
    <dbReference type="NCBI Taxonomy" id="631"/>
    <lineage>
        <taxon>Bacteria</taxon>
        <taxon>Pseudomonadati</taxon>
        <taxon>Pseudomonadota</taxon>
        <taxon>Gammaproteobacteria</taxon>
        <taxon>Enterobacterales</taxon>
        <taxon>Yersiniaceae</taxon>
        <taxon>Yersinia</taxon>
    </lineage>
</organism>
<gene>
    <name evidence="2" type="ORF">ERS008530_00825</name>
    <name evidence="3" type="ORF">FOC37_10875</name>
</gene>
<protein>
    <submittedName>
        <fullName evidence="3">Alpha/beta fold hydrolase</fullName>
    </submittedName>
    <submittedName>
        <fullName evidence="2">Putative signal peptide protein</fullName>
    </submittedName>
</protein>
<keyword evidence="5" id="KW-1185">Reference proteome</keyword>
<dbReference type="eggNOG" id="COG2267">
    <property type="taxonomic scope" value="Bacteria"/>
</dbReference>
<evidence type="ECO:0000313" key="3">
    <source>
        <dbReference type="EMBL" id="QGR70824.1"/>
    </source>
</evidence>
<dbReference type="AlphaFoldDB" id="A0A0T9LVB8"/>
<dbReference type="OrthoDB" id="9814966at2"/>
<dbReference type="InterPro" id="IPR029058">
    <property type="entry name" value="AB_hydrolase_fold"/>
</dbReference>
<evidence type="ECO:0000313" key="2">
    <source>
        <dbReference type="EMBL" id="CNF28277.1"/>
    </source>
</evidence>
<dbReference type="PANTHER" id="PTHR37017:SF11">
    <property type="entry name" value="ESTERASE_LIPASE_THIOESTERASE DOMAIN-CONTAINING PROTEIN"/>
    <property type="match status" value="1"/>
</dbReference>
<name>A0A0T9LVB8_YERIN</name>
<dbReference type="InterPro" id="IPR000073">
    <property type="entry name" value="AB_hydrolase_1"/>
</dbReference>
<sequence>MATKLNIVLVHGAWADGSQWRYIIPALHTMGHRVIAIQNPLTSLADDVERTMKLTSALYGPTLLVGHSYGGMVITQVGHLQNVVGMVYLAAFAPDAGESLSSTFALRQPPVGAAYIRPDDNGFLWIDTNQFHENMCHDIDENEALVMSMVQKPLAARAFTDKSAQPAWRVKPCWYQISTQDRMLPVETQRDFAARIQAQKVIELPSSHASILSHPQQIIALIADAANAVIR</sequence>
<dbReference type="EMBL" id="CPZJ01000003">
    <property type="protein sequence ID" value="CNF28277.1"/>
    <property type="molecule type" value="Genomic_DNA"/>
</dbReference>
<evidence type="ECO:0000313" key="5">
    <source>
        <dbReference type="Proteomes" id="UP000424966"/>
    </source>
</evidence>
<dbReference type="SUPFAM" id="SSF53474">
    <property type="entry name" value="alpha/beta-Hydrolases"/>
    <property type="match status" value="1"/>
</dbReference>
<dbReference type="RefSeq" id="WP_005187536.1">
    <property type="nucleotide sequence ID" value="NZ_CABHXJ010000102.1"/>
</dbReference>
<feature type="domain" description="AB hydrolase-1" evidence="1">
    <location>
        <begin position="7"/>
        <end position="220"/>
    </location>
</feature>
<dbReference type="Gene3D" id="3.40.50.1820">
    <property type="entry name" value="alpha/beta hydrolase"/>
    <property type="match status" value="1"/>
</dbReference>
<dbReference type="Proteomes" id="UP000038750">
    <property type="component" value="Unassembled WGS sequence"/>
</dbReference>
<proteinExistence type="predicted"/>
<dbReference type="GO" id="GO:0016787">
    <property type="term" value="F:hydrolase activity"/>
    <property type="evidence" value="ECO:0007669"/>
    <property type="project" value="UniProtKB-KW"/>
</dbReference>
<dbReference type="STRING" id="631.CH53_3249"/>
<dbReference type="KEGG" id="yin:CH53_3249"/>
<reference evidence="3 5" key="2">
    <citation type="submission" date="2019-11" db="EMBL/GenBank/DDBJ databases">
        <title>FDA dAtabase for Regulatory Grade micrObial Sequences (FDA-ARGOS): Supporting development and validation of Infectious Disease Dx tests.</title>
        <authorList>
            <person name="Patel R."/>
            <person name="Rucinski S."/>
            <person name="Tallon L."/>
            <person name="Sadzewicz L."/>
            <person name="Vavikolanu K."/>
            <person name="Mehta A."/>
            <person name="Aluvathingal J."/>
            <person name="Nadendla S."/>
            <person name="Nandy P."/>
            <person name="Geyer C."/>
            <person name="Yan Y."/>
            <person name="Sichtig H."/>
        </authorList>
    </citation>
    <scope>NUCLEOTIDE SEQUENCE [LARGE SCALE GENOMIC DNA]</scope>
    <source>
        <strain evidence="3 5">FDAARGOS_729</strain>
    </source>
</reference>
<dbReference type="PANTHER" id="PTHR37017">
    <property type="entry name" value="AB HYDROLASE-1 DOMAIN-CONTAINING PROTEIN-RELATED"/>
    <property type="match status" value="1"/>
</dbReference>